<name>A0AAP0E4D8_9MAGN</name>
<dbReference type="InterPro" id="IPR019103">
    <property type="entry name" value="Peptidase_aspartic_DDI1-type"/>
</dbReference>
<dbReference type="EMBL" id="JBBNAF010000018">
    <property type="protein sequence ID" value="KAK9082524.1"/>
    <property type="molecule type" value="Genomic_DNA"/>
</dbReference>
<keyword evidence="3" id="KW-1185">Reference proteome</keyword>
<gene>
    <name evidence="2" type="ORF">Syun_031306</name>
</gene>
<sequence>MEFVYRVYSQSREYQSQELAKESIRRELQGGPWILILLRILDERYKGVARGVGQSEILGRIHVAAIKDIPSRFLDEERYLNKESGSAHVTFFLAPRAFLLLPVNYLSSFSTPCVCTVASLSNPTRPLLANSSAIDSPARLWALIRVCGYLIVARVRARRHVSRPEPESTGLLPRLNDLLVETPCYLASLIDWGLSCFFLFAQAMMASVALLVGGLYEKNNIFTSCAKHTRNLCKTSSKSLTKNRFVFKNFIIMSSLRRSLSKTISPTFGKQWEIELKIVHLTHIVLPSPYH</sequence>
<protein>
    <recommendedName>
        <fullName evidence="1">Aspartic peptidase DDI1-type domain-containing protein</fullName>
    </recommendedName>
</protein>
<organism evidence="2 3">
    <name type="scientific">Stephania yunnanensis</name>
    <dbReference type="NCBI Taxonomy" id="152371"/>
    <lineage>
        <taxon>Eukaryota</taxon>
        <taxon>Viridiplantae</taxon>
        <taxon>Streptophyta</taxon>
        <taxon>Embryophyta</taxon>
        <taxon>Tracheophyta</taxon>
        <taxon>Spermatophyta</taxon>
        <taxon>Magnoliopsida</taxon>
        <taxon>Ranunculales</taxon>
        <taxon>Menispermaceae</taxon>
        <taxon>Menispermoideae</taxon>
        <taxon>Cissampelideae</taxon>
        <taxon>Stephania</taxon>
    </lineage>
</organism>
<reference evidence="2 3" key="1">
    <citation type="submission" date="2024-01" db="EMBL/GenBank/DDBJ databases">
        <title>Genome assemblies of Stephania.</title>
        <authorList>
            <person name="Yang L."/>
        </authorList>
    </citation>
    <scope>NUCLEOTIDE SEQUENCE [LARGE SCALE GENOMIC DNA]</scope>
    <source>
        <strain evidence="2">YNDBR</strain>
        <tissue evidence="2">Leaf</tissue>
    </source>
</reference>
<accession>A0AAP0E4D8</accession>
<evidence type="ECO:0000313" key="2">
    <source>
        <dbReference type="EMBL" id="KAK9082524.1"/>
    </source>
</evidence>
<dbReference type="GO" id="GO:0006508">
    <property type="term" value="P:proteolysis"/>
    <property type="evidence" value="ECO:0007669"/>
    <property type="project" value="InterPro"/>
</dbReference>
<comment type="caution">
    <text evidence="2">The sequence shown here is derived from an EMBL/GenBank/DDBJ whole genome shotgun (WGS) entry which is preliminary data.</text>
</comment>
<dbReference type="AlphaFoldDB" id="A0AAP0E4D8"/>
<evidence type="ECO:0000259" key="1">
    <source>
        <dbReference type="Pfam" id="PF09668"/>
    </source>
</evidence>
<evidence type="ECO:0000313" key="3">
    <source>
        <dbReference type="Proteomes" id="UP001420932"/>
    </source>
</evidence>
<dbReference type="Proteomes" id="UP001420932">
    <property type="component" value="Unassembled WGS sequence"/>
</dbReference>
<feature type="domain" description="Aspartic peptidase DDI1-type" evidence="1">
    <location>
        <begin position="37"/>
        <end position="67"/>
    </location>
</feature>
<dbReference type="GO" id="GO:0004190">
    <property type="term" value="F:aspartic-type endopeptidase activity"/>
    <property type="evidence" value="ECO:0007669"/>
    <property type="project" value="InterPro"/>
</dbReference>
<dbReference type="Pfam" id="PF09668">
    <property type="entry name" value="Asp_protease"/>
    <property type="match status" value="1"/>
</dbReference>
<proteinExistence type="predicted"/>